<sequence>MRGLAAFGDVGQAPRVEHARILVVFELDTVGPRAIAQSAGVGQQDVPGPDEHAHAPEVGEGTEERTDEGVRTVDCAGVHAARLVEPGDGQVGVAPVQLRLCRVGHGEVEPWRDEYEFLGLGTSRILQRLRQHERERAADGIAHDDLLAGIAVGEEPVVDVFDHRDGLGRVVLGRERVDRHGHGAADPVDEPLQERPMVLLDLVDGRAAVEVQNVLGAPRSHG</sequence>
<accession>A0A839S490</accession>
<feature type="region of interest" description="Disordered" evidence="1">
    <location>
        <begin position="38"/>
        <end position="68"/>
    </location>
</feature>
<dbReference type="Proteomes" id="UP000550714">
    <property type="component" value="Unassembled WGS sequence"/>
</dbReference>
<proteinExistence type="predicted"/>
<reference evidence="2 3" key="1">
    <citation type="submission" date="2020-08" db="EMBL/GenBank/DDBJ databases">
        <title>Genomic Encyclopedia of Type Strains, Phase III (KMG-III): the genomes of soil and plant-associated and newly described type strains.</title>
        <authorList>
            <person name="Whitman W."/>
        </authorList>
    </citation>
    <scope>NUCLEOTIDE SEQUENCE [LARGE SCALE GENOMIC DNA]</scope>
    <source>
        <strain evidence="2 3">CECT 8577</strain>
    </source>
</reference>
<evidence type="ECO:0000313" key="2">
    <source>
        <dbReference type="EMBL" id="MBB3052566.1"/>
    </source>
</evidence>
<gene>
    <name evidence="2" type="ORF">FHS23_003600</name>
</gene>
<name>A0A839S490_9PSEU</name>
<keyword evidence="3" id="KW-1185">Reference proteome</keyword>
<organism evidence="2 3">
    <name type="scientific">Prauserella isguenensis</name>
    <dbReference type="NCBI Taxonomy" id="1470180"/>
    <lineage>
        <taxon>Bacteria</taxon>
        <taxon>Bacillati</taxon>
        <taxon>Actinomycetota</taxon>
        <taxon>Actinomycetes</taxon>
        <taxon>Pseudonocardiales</taxon>
        <taxon>Pseudonocardiaceae</taxon>
        <taxon>Prauserella</taxon>
    </lineage>
</organism>
<protein>
    <submittedName>
        <fullName evidence="2">Uncharacterized protein</fullName>
    </submittedName>
</protein>
<evidence type="ECO:0000313" key="3">
    <source>
        <dbReference type="Proteomes" id="UP000550714"/>
    </source>
</evidence>
<dbReference type="AlphaFoldDB" id="A0A839S490"/>
<comment type="caution">
    <text evidence="2">The sequence shown here is derived from an EMBL/GenBank/DDBJ whole genome shotgun (WGS) entry which is preliminary data.</text>
</comment>
<evidence type="ECO:0000256" key="1">
    <source>
        <dbReference type="SAM" id="MobiDB-lite"/>
    </source>
</evidence>
<feature type="compositionally biased region" description="Basic and acidic residues" evidence="1">
    <location>
        <begin position="49"/>
        <end position="68"/>
    </location>
</feature>
<dbReference type="EMBL" id="JACHWU010000004">
    <property type="protein sequence ID" value="MBB3052566.1"/>
    <property type="molecule type" value="Genomic_DNA"/>
</dbReference>